<reference evidence="12" key="1">
    <citation type="journal article" date="2019" name="Int. J. Syst. Evol. Microbiol.">
        <title>The Global Catalogue of Microorganisms (GCM) 10K type strain sequencing project: providing services to taxonomists for standard genome sequencing and annotation.</title>
        <authorList>
            <consortium name="The Broad Institute Genomics Platform"/>
            <consortium name="The Broad Institute Genome Sequencing Center for Infectious Disease"/>
            <person name="Wu L."/>
            <person name="Ma J."/>
        </authorList>
    </citation>
    <scope>NUCLEOTIDE SEQUENCE [LARGE SCALE GENOMIC DNA]</scope>
    <source>
        <strain evidence="12">KCTC 42182</strain>
    </source>
</reference>
<evidence type="ECO:0000256" key="3">
    <source>
        <dbReference type="ARBA" id="ARBA00017562"/>
    </source>
</evidence>
<comment type="caution">
    <text evidence="11">The sequence shown here is derived from an EMBL/GenBank/DDBJ whole genome shotgun (WGS) entry which is preliminary data.</text>
</comment>
<evidence type="ECO:0000256" key="9">
    <source>
        <dbReference type="RuleBase" id="RU364072"/>
    </source>
</evidence>
<sequence>MASAPKDKDGKSASSRIDQQMIRDLADLLNETGLTEIEWSEGALKVRVTKGGMVAAPVYAPAPAMPAASAPAAAAAAGGDADLNNHAGAVKSPMVGTVYVAAEPGAAPFIKVGDTVNAGQTLLIVEAMKTMNPITAHKGGRVSRILIENQQPIEFGQVLLIIE</sequence>
<organism evidence="11 12">
    <name type="scientific">Ferrovibrio xuzhouensis</name>
    <dbReference type="NCBI Taxonomy" id="1576914"/>
    <lineage>
        <taxon>Bacteria</taxon>
        <taxon>Pseudomonadati</taxon>
        <taxon>Pseudomonadota</taxon>
        <taxon>Alphaproteobacteria</taxon>
        <taxon>Rhodospirillales</taxon>
        <taxon>Rhodospirillaceae</taxon>
        <taxon>Ferrovibrio</taxon>
    </lineage>
</organism>
<dbReference type="NCBIfam" id="TIGR00531">
    <property type="entry name" value="BCCP"/>
    <property type="match status" value="1"/>
</dbReference>
<dbReference type="InterPro" id="IPR050709">
    <property type="entry name" value="Biotin_Carboxyl_Carrier/Decarb"/>
</dbReference>
<keyword evidence="8 9" id="KW-0092">Biotin</keyword>
<protein>
    <recommendedName>
        <fullName evidence="3 9">Biotin carboxyl carrier protein of acetyl-CoA carboxylase</fullName>
    </recommendedName>
</protein>
<comment type="pathway">
    <text evidence="2 9">Lipid metabolism; fatty acid biosynthesis.</text>
</comment>
<evidence type="ECO:0000256" key="2">
    <source>
        <dbReference type="ARBA" id="ARBA00005194"/>
    </source>
</evidence>
<dbReference type="SUPFAM" id="SSF51230">
    <property type="entry name" value="Single hybrid motif"/>
    <property type="match status" value="1"/>
</dbReference>
<keyword evidence="5 9" id="KW-0276">Fatty acid metabolism</keyword>
<gene>
    <name evidence="11" type="primary">accB</name>
    <name evidence="11" type="ORF">ACFOOQ_15260</name>
</gene>
<dbReference type="EMBL" id="JBHRYJ010000003">
    <property type="protein sequence ID" value="MFC3676915.1"/>
    <property type="molecule type" value="Genomic_DNA"/>
</dbReference>
<dbReference type="InterPro" id="IPR001882">
    <property type="entry name" value="Biotin_BS"/>
</dbReference>
<keyword evidence="4 9" id="KW-0444">Lipid biosynthesis</keyword>
<dbReference type="PROSITE" id="PS00188">
    <property type="entry name" value="BIOTIN"/>
    <property type="match status" value="1"/>
</dbReference>
<evidence type="ECO:0000256" key="5">
    <source>
        <dbReference type="ARBA" id="ARBA00022832"/>
    </source>
</evidence>
<proteinExistence type="predicted"/>
<accession>A0ABV7VI97</accession>
<evidence type="ECO:0000259" key="10">
    <source>
        <dbReference type="PROSITE" id="PS50968"/>
    </source>
</evidence>
<dbReference type="InterPro" id="IPR011053">
    <property type="entry name" value="Single_hybrid_motif"/>
</dbReference>
<dbReference type="CDD" id="cd06850">
    <property type="entry name" value="biotinyl_domain"/>
    <property type="match status" value="1"/>
</dbReference>
<keyword evidence="11" id="KW-0436">Ligase</keyword>
<dbReference type="Proteomes" id="UP001595711">
    <property type="component" value="Unassembled WGS sequence"/>
</dbReference>
<keyword evidence="6 9" id="KW-0443">Lipid metabolism</keyword>
<dbReference type="PANTHER" id="PTHR45266">
    <property type="entry name" value="OXALOACETATE DECARBOXYLASE ALPHA CHAIN"/>
    <property type="match status" value="1"/>
</dbReference>
<evidence type="ECO:0000313" key="11">
    <source>
        <dbReference type="EMBL" id="MFC3676915.1"/>
    </source>
</evidence>
<evidence type="ECO:0000256" key="8">
    <source>
        <dbReference type="ARBA" id="ARBA00023267"/>
    </source>
</evidence>
<evidence type="ECO:0000256" key="4">
    <source>
        <dbReference type="ARBA" id="ARBA00022516"/>
    </source>
</evidence>
<dbReference type="PANTHER" id="PTHR45266:SF3">
    <property type="entry name" value="OXALOACETATE DECARBOXYLASE ALPHA CHAIN"/>
    <property type="match status" value="1"/>
</dbReference>
<evidence type="ECO:0000256" key="1">
    <source>
        <dbReference type="ARBA" id="ARBA00003761"/>
    </source>
</evidence>
<dbReference type="PROSITE" id="PS50968">
    <property type="entry name" value="BIOTINYL_LIPOYL"/>
    <property type="match status" value="1"/>
</dbReference>
<dbReference type="InterPro" id="IPR000089">
    <property type="entry name" value="Biotin_lipoyl"/>
</dbReference>
<dbReference type="PRINTS" id="PR01071">
    <property type="entry name" value="ACOABIOTINCC"/>
</dbReference>
<dbReference type="RefSeq" id="WP_379728196.1">
    <property type="nucleotide sequence ID" value="NZ_JBHRYJ010000003.1"/>
</dbReference>
<evidence type="ECO:0000256" key="7">
    <source>
        <dbReference type="ARBA" id="ARBA00023160"/>
    </source>
</evidence>
<name>A0ABV7VI97_9PROT</name>
<evidence type="ECO:0000256" key="6">
    <source>
        <dbReference type="ARBA" id="ARBA00023098"/>
    </source>
</evidence>
<evidence type="ECO:0000313" key="12">
    <source>
        <dbReference type="Proteomes" id="UP001595711"/>
    </source>
</evidence>
<dbReference type="InterPro" id="IPR001249">
    <property type="entry name" value="AcCoA_biotinCC"/>
</dbReference>
<feature type="domain" description="Lipoyl-binding" evidence="10">
    <location>
        <begin position="87"/>
        <end position="163"/>
    </location>
</feature>
<keyword evidence="12" id="KW-1185">Reference proteome</keyword>
<dbReference type="Gene3D" id="2.40.50.100">
    <property type="match status" value="1"/>
</dbReference>
<dbReference type="Pfam" id="PF00364">
    <property type="entry name" value="Biotin_lipoyl"/>
    <property type="match status" value="1"/>
</dbReference>
<dbReference type="GO" id="GO:0003989">
    <property type="term" value="F:acetyl-CoA carboxylase activity"/>
    <property type="evidence" value="ECO:0007669"/>
    <property type="project" value="UniProtKB-EC"/>
</dbReference>
<keyword evidence="7 9" id="KW-0275">Fatty acid biosynthesis</keyword>
<comment type="function">
    <text evidence="1 9">This protein is a component of the acetyl coenzyme A carboxylase complex; first, biotin carboxylase catalyzes the carboxylation of the carrier protein and then the transcarboxylase transfers the carboxyl group to form malonyl-CoA.</text>
</comment>